<dbReference type="NCBIfam" id="TIGR00254">
    <property type="entry name" value="GGDEF"/>
    <property type="match status" value="1"/>
</dbReference>
<evidence type="ECO:0000259" key="2">
    <source>
        <dbReference type="PROSITE" id="PS50887"/>
    </source>
</evidence>
<dbReference type="SMART" id="SM00267">
    <property type="entry name" value="GGDEF"/>
    <property type="match status" value="1"/>
</dbReference>
<sequence>MSVISLCRRLSPRRWSIWSLPRHVLAFVLVTDLLAIALTVSCTVLIPVTGTDWLRFAALVVGVVAHLEAARGIERTREVSVEGSPYTNLNSLWMFAGLLVLPFPLVVALVVINYLHLCTRIWSGVIVYRKVFTVATMVLAGGAALAVLIACGLTGTPRVPTGFWSLLAVIAAAACWWLVNYALVVGAILLSNPELAARKALGEPADQIVVLAGLGLGLVVACLLISFPWVVPVVMLTIVALHREFLLPQFQRAARTDAKTGLASPTFWAQLVSAELTRARLTNSSVGLLMLDIDHFAEVNNTYGHLAGDAALEAVVRAVRHEVRHDDLVARWGGDELAVMMPGAHAEELLKAAERIRLRLAQTEVSAADATSGRVVEIKALTVSVGAAVYPESGTDVDGLVVAADGALLAAKAAGRNQVRLAMPGGPGIPISN</sequence>
<proteinExistence type="predicted"/>
<dbReference type="InterPro" id="IPR043128">
    <property type="entry name" value="Rev_trsase/Diguanyl_cyclase"/>
</dbReference>
<evidence type="ECO:0000313" key="3">
    <source>
        <dbReference type="EMBL" id="MBA8925657.1"/>
    </source>
</evidence>
<feature type="transmembrane region" description="Helical" evidence="1">
    <location>
        <begin position="208"/>
        <end position="241"/>
    </location>
</feature>
<dbReference type="InterPro" id="IPR050469">
    <property type="entry name" value="Diguanylate_Cyclase"/>
</dbReference>
<feature type="transmembrane region" description="Helical" evidence="1">
    <location>
        <begin position="24"/>
        <end position="47"/>
    </location>
</feature>
<reference evidence="3 4" key="1">
    <citation type="submission" date="2020-08" db="EMBL/GenBank/DDBJ databases">
        <title>Genomic Encyclopedia of Archaeal and Bacterial Type Strains, Phase II (KMG-II): from individual species to whole genera.</title>
        <authorList>
            <person name="Goeker M."/>
        </authorList>
    </citation>
    <scope>NUCLEOTIDE SEQUENCE [LARGE SCALE GENOMIC DNA]</scope>
    <source>
        <strain evidence="3 4">DSM 43850</strain>
    </source>
</reference>
<dbReference type="CDD" id="cd01949">
    <property type="entry name" value="GGDEF"/>
    <property type="match status" value="1"/>
</dbReference>
<evidence type="ECO:0000256" key="1">
    <source>
        <dbReference type="SAM" id="Phobius"/>
    </source>
</evidence>
<dbReference type="EMBL" id="JACJID010000002">
    <property type="protein sequence ID" value="MBA8925657.1"/>
    <property type="molecule type" value="Genomic_DNA"/>
</dbReference>
<keyword evidence="1" id="KW-0812">Transmembrane</keyword>
<accession>A0ABR6BG79</accession>
<keyword evidence="1" id="KW-0472">Membrane</keyword>
<dbReference type="InterPro" id="IPR000160">
    <property type="entry name" value="GGDEF_dom"/>
</dbReference>
<feature type="transmembrane region" description="Helical" evidence="1">
    <location>
        <begin position="91"/>
        <end position="115"/>
    </location>
</feature>
<dbReference type="Proteomes" id="UP000517916">
    <property type="component" value="Unassembled WGS sequence"/>
</dbReference>
<feature type="domain" description="GGDEF" evidence="2">
    <location>
        <begin position="284"/>
        <end position="424"/>
    </location>
</feature>
<evidence type="ECO:0000313" key="4">
    <source>
        <dbReference type="Proteomes" id="UP000517916"/>
    </source>
</evidence>
<keyword evidence="4" id="KW-1185">Reference proteome</keyword>
<organism evidence="3 4">
    <name type="scientific">Kutzneria viridogrisea</name>
    <dbReference type="NCBI Taxonomy" id="47990"/>
    <lineage>
        <taxon>Bacteria</taxon>
        <taxon>Bacillati</taxon>
        <taxon>Actinomycetota</taxon>
        <taxon>Actinomycetes</taxon>
        <taxon>Pseudonocardiales</taxon>
        <taxon>Pseudonocardiaceae</taxon>
        <taxon>Kutzneria</taxon>
    </lineage>
</organism>
<name>A0ABR6BG79_9PSEU</name>
<dbReference type="PANTHER" id="PTHR45138">
    <property type="entry name" value="REGULATORY COMPONENTS OF SENSORY TRANSDUCTION SYSTEM"/>
    <property type="match status" value="1"/>
</dbReference>
<dbReference type="Pfam" id="PF00990">
    <property type="entry name" value="GGDEF"/>
    <property type="match status" value="1"/>
</dbReference>
<dbReference type="RefSeq" id="WP_318296242.1">
    <property type="nucleotide sequence ID" value="NZ_BAAABQ010000059.1"/>
</dbReference>
<dbReference type="InterPro" id="IPR029787">
    <property type="entry name" value="Nucleotide_cyclase"/>
</dbReference>
<dbReference type="PROSITE" id="PS50887">
    <property type="entry name" value="GGDEF"/>
    <property type="match status" value="1"/>
</dbReference>
<dbReference type="PANTHER" id="PTHR45138:SF9">
    <property type="entry name" value="DIGUANYLATE CYCLASE DGCM-RELATED"/>
    <property type="match status" value="1"/>
</dbReference>
<dbReference type="SUPFAM" id="SSF55073">
    <property type="entry name" value="Nucleotide cyclase"/>
    <property type="match status" value="1"/>
</dbReference>
<protein>
    <submittedName>
        <fullName evidence="3">Diguanylate cyclase (GGDEF)-like protein</fullName>
    </submittedName>
</protein>
<feature type="transmembrane region" description="Helical" evidence="1">
    <location>
        <begin position="127"/>
        <end position="151"/>
    </location>
</feature>
<feature type="transmembrane region" description="Helical" evidence="1">
    <location>
        <begin position="163"/>
        <end position="188"/>
    </location>
</feature>
<comment type="caution">
    <text evidence="3">The sequence shown here is derived from an EMBL/GenBank/DDBJ whole genome shotgun (WGS) entry which is preliminary data.</text>
</comment>
<keyword evidence="1" id="KW-1133">Transmembrane helix</keyword>
<gene>
    <name evidence="3" type="ORF">BC739_002856</name>
</gene>
<dbReference type="Gene3D" id="3.30.70.270">
    <property type="match status" value="1"/>
</dbReference>